<reference evidence="1" key="1">
    <citation type="journal article" date="2015" name="Nature">
        <title>Complex archaea that bridge the gap between prokaryotes and eukaryotes.</title>
        <authorList>
            <person name="Spang A."/>
            <person name="Saw J.H."/>
            <person name="Jorgensen S.L."/>
            <person name="Zaremba-Niedzwiedzka K."/>
            <person name="Martijn J."/>
            <person name="Lind A.E."/>
            <person name="van Eijk R."/>
            <person name="Schleper C."/>
            <person name="Guy L."/>
            <person name="Ettema T.J."/>
        </authorList>
    </citation>
    <scope>NUCLEOTIDE SEQUENCE</scope>
</reference>
<name>A0A0F9LCN5_9ZZZZ</name>
<accession>A0A0F9LCN5</accession>
<proteinExistence type="predicted"/>
<sequence>MAGRIRFQSTAAILLLSLLAGATGLSGGTGPGEDAAPKSDDLTPLNKKLSDHQYRAMTWTRMNYFDRARYELRAADRVYQAMAVLAKQQQKPVPAGVSFLWDLNLELEAVRLRAKARKLMVSAFKLPADTLGFIQAGPYKKRIDKQLWYVTYTVPPKGARILEYRASGIHTYRSFFPLPMIRM</sequence>
<dbReference type="EMBL" id="LAZR01012751">
    <property type="protein sequence ID" value="KKM25265.1"/>
    <property type="molecule type" value="Genomic_DNA"/>
</dbReference>
<protein>
    <submittedName>
        <fullName evidence="1">Uncharacterized protein</fullName>
    </submittedName>
</protein>
<gene>
    <name evidence="1" type="ORF">LCGC14_1596750</name>
</gene>
<comment type="caution">
    <text evidence="1">The sequence shown here is derived from an EMBL/GenBank/DDBJ whole genome shotgun (WGS) entry which is preliminary data.</text>
</comment>
<organism evidence="1">
    <name type="scientific">marine sediment metagenome</name>
    <dbReference type="NCBI Taxonomy" id="412755"/>
    <lineage>
        <taxon>unclassified sequences</taxon>
        <taxon>metagenomes</taxon>
        <taxon>ecological metagenomes</taxon>
    </lineage>
</organism>
<evidence type="ECO:0000313" key="1">
    <source>
        <dbReference type="EMBL" id="KKM25265.1"/>
    </source>
</evidence>
<dbReference type="AlphaFoldDB" id="A0A0F9LCN5"/>